<dbReference type="GO" id="GO:0005737">
    <property type="term" value="C:cytoplasm"/>
    <property type="evidence" value="ECO:0007669"/>
    <property type="project" value="TreeGrafter"/>
</dbReference>
<evidence type="ECO:0000256" key="2">
    <source>
        <dbReference type="ARBA" id="ARBA00023186"/>
    </source>
</evidence>
<evidence type="ECO:0000313" key="3">
    <source>
        <dbReference type="EMBL" id="OBA20349.1"/>
    </source>
</evidence>
<dbReference type="PANTHER" id="PTHR20903">
    <property type="entry name" value="PREFOLDIN SUBUNIT 1-RELATED"/>
    <property type="match status" value="1"/>
</dbReference>
<proteinExistence type="inferred from homology"/>
<evidence type="ECO:0008006" key="5">
    <source>
        <dbReference type="Google" id="ProtNLM"/>
    </source>
</evidence>
<evidence type="ECO:0000256" key="1">
    <source>
        <dbReference type="ARBA" id="ARBA00008045"/>
    </source>
</evidence>
<dbReference type="RefSeq" id="XP_018710871.1">
    <property type="nucleotide sequence ID" value="XM_018857715.1"/>
</dbReference>
<accession>A0A1A0H8B1</accession>
<dbReference type="PANTHER" id="PTHR20903:SF0">
    <property type="entry name" value="PREFOLDIN SUBUNIT 1"/>
    <property type="match status" value="1"/>
</dbReference>
<dbReference type="GO" id="GO:0044183">
    <property type="term" value="F:protein folding chaperone"/>
    <property type="evidence" value="ECO:0007669"/>
    <property type="project" value="TreeGrafter"/>
</dbReference>
<dbReference type="GeneID" id="30030691"/>
<dbReference type="GO" id="GO:0051082">
    <property type="term" value="F:unfolded protein binding"/>
    <property type="evidence" value="ECO:0007669"/>
    <property type="project" value="InterPro"/>
</dbReference>
<dbReference type="EMBL" id="LXTC01000004">
    <property type="protein sequence ID" value="OBA20349.1"/>
    <property type="molecule type" value="Genomic_DNA"/>
</dbReference>
<dbReference type="GO" id="GO:0016272">
    <property type="term" value="C:prefoldin complex"/>
    <property type="evidence" value="ECO:0007669"/>
    <property type="project" value="InterPro"/>
</dbReference>
<keyword evidence="2" id="KW-0143">Chaperone</keyword>
<keyword evidence="4" id="KW-1185">Reference proteome</keyword>
<dbReference type="InterPro" id="IPR009053">
    <property type="entry name" value="Prefoldin"/>
</dbReference>
<organism evidence="3 4">
    <name type="scientific">Metschnikowia bicuspidata var. bicuspidata NRRL YB-4993</name>
    <dbReference type="NCBI Taxonomy" id="869754"/>
    <lineage>
        <taxon>Eukaryota</taxon>
        <taxon>Fungi</taxon>
        <taxon>Dikarya</taxon>
        <taxon>Ascomycota</taxon>
        <taxon>Saccharomycotina</taxon>
        <taxon>Pichiomycetes</taxon>
        <taxon>Metschnikowiaceae</taxon>
        <taxon>Metschnikowia</taxon>
    </lineage>
</organism>
<gene>
    <name evidence="3" type="ORF">METBIDRAFT_43908</name>
</gene>
<dbReference type="STRING" id="869754.A0A1A0H8B1"/>
<name>A0A1A0H8B1_9ASCO</name>
<comment type="caution">
    <text evidence="3">The sequence shown here is derived from an EMBL/GenBank/DDBJ whole genome shotgun (WGS) entry which is preliminary data.</text>
</comment>
<dbReference type="Pfam" id="PF01920">
    <property type="entry name" value="Prefoldin_2"/>
    <property type="match status" value="1"/>
</dbReference>
<dbReference type="AlphaFoldDB" id="A0A1A0H8B1"/>
<reference evidence="3 4" key="1">
    <citation type="submission" date="2016-05" db="EMBL/GenBank/DDBJ databases">
        <title>Comparative genomics of biotechnologically important yeasts.</title>
        <authorList>
            <consortium name="DOE Joint Genome Institute"/>
            <person name="Riley R."/>
            <person name="Haridas S."/>
            <person name="Wolfe K.H."/>
            <person name="Lopes M.R."/>
            <person name="Hittinger C.T."/>
            <person name="Goker M."/>
            <person name="Salamov A."/>
            <person name="Wisecaver J."/>
            <person name="Long T.M."/>
            <person name="Aerts A.L."/>
            <person name="Barry K."/>
            <person name="Choi C."/>
            <person name="Clum A."/>
            <person name="Coughlan A.Y."/>
            <person name="Deshpande S."/>
            <person name="Douglass A.P."/>
            <person name="Hanson S.J."/>
            <person name="Klenk H.-P."/>
            <person name="LaButti K."/>
            <person name="Lapidus A."/>
            <person name="Lindquist E."/>
            <person name="Lipzen A."/>
            <person name="Meier-kolthoff J.P."/>
            <person name="Ohm R.A."/>
            <person name="Otillar R.P."/>
            <person name="Pangilinan J."/>
            <person name="Peng Y."/>
            <person name="Rokas A."/>
            <person name="Rosa C.A."/>
            <person name="Scheuner C."/>
            <person name="Sibirny A.A."/>
            <person name="Slot J.C."/>
            <person name="Stielow J.B."/>
            <person name="Sun H."/>
            <person name="Kurtzman C.P."/>
            <person name="Blackwell M."/>
            <person name="Grigoriev I.V."/>
            <person name="Jeffries T.W."/>
        </authorList>
    </citation>
    <scope>NUCLEOTIDE SEQUENCE [LARGE SCALE GENOMIC DNA]</scope>
    <source>
        <strain evidence="3 4">NRRL YB-4993</strain>
    </source>
</reference>
<protein>
    <recommendedName>
        <fullName evidence="5">Prefoldin</fullName>
    </recommendedName>
</protein>
<comment type="similarity">
    <text evidence="1">Belongs to the prefoldin subunit beta family.</text>
</comment>
<dbReference type="InterPro" id="IPR002777">
    <property type="entry name" value="PFD_beta-like"/>
</dbReference>
<evidence type="ECO:0000313" key="4">
    <source>
        <dbReference type="Proteomes" id="UP000092555"/>
    </source>
</evidence>
<dbReference type="SUPFAM" id="SSF46579">
    <property type="entry name" value="Prefoldin"/>
    <property type="match status" value="1"/>
</dbReference>
<dbReference type="Gene3D" id="1.10.287.370">
    <property type="match status" value="1"/>
</dbReference>
<sequence length="119" mass="13525">MSLDPQALQKLLIEMDNQLNQSRAELSMCTVQLDRVDTNLRIVDTTCSRLAKLTSPGDSVWRGVGRAFVENDVSDYVGRIQKDKADFLETQKLLNTKKHYLETTLENTVKHMTDIVGKK</sequence>
<dbReference type="OrthoDB" id="2015447at2759"/>
<dbReference type="Proteomes" id="UP000092555">
    <property type="component" value="Unassembled WGS sequence"/>
</dbReference>